<keyword evidence="5" id="KW-0460">Magnesium</keyword>
<feature type="domain" description="Integrase catalytic" evidence="10">
    <location>
        <begin position="151"/>
        <end position="327"/>
    </location>
</feature>
<dbReference type="PROSITE" id="PS50994">
    <property type="entry name" value="INTEGRASE"/>
    <property type="match status" value="1"/>
</dbReference>
<dbReference type="Pfam" id="PF25597">
    <property type="entry name" value="SH3_retrovirus"/>
    <property type="match status" value="1"/>
</dbReference>
<keyword evidence="8" id="KW-0808">Transferase</keyword>
<keyword evidence="7" id="KW-0695">RNA-directed DNA polymerase</keyword>
<evidence type="ECO:0000313" key="12">
    <source>
        <dbReference type="EMBL" id="VFT93389.1"/>
    </source>
</evidence>
<evidence type="ECO:0000256" key="9">
    <source>
        <dbReference type="ARBA" id="ARBA00023172"/>
    </source>
</evidence>
<evidence type="ECO:0000256" key="8">
    <source>
        <dbReference type="ARBA" id="ARBA00022932"/>
    </source>
</evidence>
<evidence type="ECO:0000256" key="5">
    <source>
        <dbReference type="ARBA" id="ARBA00022842"/>
    </source>
</evidence>
<dbReference type="Pfam" id="PF13976">
    <property type="entry name" value="gag_pre-integrs"/>
    <property type="match status" value="1"/>
</dbReference>
<evidence type="ECO:0000256" key="3">
    <source>
        <dbReference type="ARBA" id="ARBA00022759"/>
    </source>
</evidence>
<dbReference type="PROSITE" id="PS51257">
    <property type="entry name" value="PROKAR_LIPOPROTEIN"/>
    <property type="match status" value="1"/>
</dbReference>
<evidence type="ECO:0000256" key="2">
    <source>
        <dbReference type="ARBA" id="ARBA00022723"/>
    </source>
</evidence>
<keyword evidence="2" id="KW-0479">Metal-binding</keyword>
<dbReference type="PANTHER" id="PTHR42648">
    <property type="entry name" value="TRANSPOSASE, PUTATIVE-RELATED"/>
    <property type="match status" value="1"/>
</dbReference>
<organism evidence="12 13">
    <name type="scientific">Aphanomyces stellatus</name>
    <dbReference type="NCBI Taxonomy" id="120398"/>
    <lineage>
        <taxon>Eukaryota</taxon>
        <taxon>Sar</taxon>
        <taxon>Stramenopiles</taxon>
        <taxon>Oomycota</taxon>
        <taxon>Saprolegniomycetes</taxon>
        <taxon>Saprolegniales</taxon>
        <taxon>Verrucalvaceae</taxon>
        <taxon>Aphanomyces</taxon>
    </lineage>
</organism>
<dbReference type="InterPro" id="IPR012337">
    <property type="entry name" value="RNaseH-like_sf"/>
</dbReference>
<dbReference type="InterPro" id="IPR025724">
    <property type="entry name" value="GAG-pre-integrase_dom"/>
</dbReference>
<keyword evidence="8" id="KW-0548">Nucleotidyltransferase</keyword>
<evidence type="ECO:0000256" key="1">
    <source>
        <dbReference type="ARBA" id="ARBA00022722"/>
    </source>
</evidence>
<dbReference type="Pfam" id="PF00665">
    <property type="entry name" value="rve"/>
    <property type="match status" value="1"/>
</dbReference>
<dbReference type="GO" id="GO:0015074">
    <property type="term" value="P:DNA integration"/>
    <property type="evidence" value="ECO:0007669"/>
    <property type="project" value="UniProtKB-KW"/>
</dbReference>
<evidence type="ECO:0000256" key="6">
    <source>
        <dbReference type="ARBA" id="ARBA00022908"/>
    </source>
</evidence>
<dbReference type="AlphaFoldDB" id="A0A485L6Q6"/>
<reference evidence="12 13" key="1">
    <citation type="submission" date="2019-03" db="EMBL/GenBank/DDBJ databases">
        <authorList>
            <person name="Gaulin E."/>
            <person name="Dumas B."/>
        </authorList>
    </citation>
    <scope>NUCLEOTIDE SEQUENCE [LARGE SCALE GENOMIC DNA]</scope>
    <source>
        <strain evidence="12">CBS 568.67</strain>
    </source>
</reference>
<keyword evidence="4" id="KW-0378">Hydrolase</keyword>
<gene>
    <name evidence="12" type="primary">Aste57867_16618</name>
    <name evidence="11" type="ORF">As57867_016561</name>
    <name evidence="12" type="ORF">ASTE57867_16618</name>
</gene>
<dbReference type="GO" id="GO:0003964">
    <property type="term" value="F:RNA-directed DNA polymerase activity"/>
    <property type="evidence" value="ECO:0007669"/>
    <property type="project" value="UniProtKB-KW"/>
</dbReference>
<dbReference type="PANTHER" id="PTHR42648:SF11">
    <property type="entry name" value="TRANSPOSON TY4-P GAG-POL POLYPROTEIN"/>
    <property type="match status" value="1"/>
</dbReference>
<keyword evidence="1" id="KW-0540">Nuclease</keyword>
<dbReference type="InterPro" id="IPR001584">
    <property type="entry name" value="Integrase_cat-core"/>
</dbReference>
<evidence type="ECO:0000313" key="13">
    <source>
        <dbReference type="Proteomes" id="UP000332933"/>
    </source>
</evidence>
<dbReference type="Gene3D" id="3.30.420.10">
    <property type="entry name" value="Ribonuclease H-like superfamily/Ribonuclease H"/>
    <property type="match status" value="1"/>
</dbReference>
<evidence type="ECO:0000256" key="7">
    <source>
        <dbReference type="ARBA" id="ARBA00022918"/>
    </source>
</evidence>
<dbReference type="GO" id="GO:0003676">
    <property type="term" value="F:nucleic acid binding"/>
    <property type="evidence" value="ECO:0007669"/>
    <property type="project" value="InterPro"/>
</dbReference>
<keyword evidence="8" id="KW-0239">DNA-directed DNA polymerase</keyword>
<dbReference type="GO" id="GO:0003887">
    <property type="term" value="F:DNA-directed DNA polymerase activity"/>
    <property type="evidence" value="ECO:0007669"/>
    <property type="project" value="UniProtKB-KW"/>
</dbReference>
<dbReference type="Proteomes" id="UP000332933">
    <property type="component" value="Unassembled WGS sequence"/>
</dbReference>
<dbReference type="GO" id="GO:0046872">
    <property type="term" value="F:metal ion binding"/>
    <property type="evidence" value="ECO:0007669"/>
    <property type="project" value="UniProtKB-KW"/>
</dbReference>
<keyword evidence="9" id="KW-0233">DNA recombination</keyword>
<sequence length="473" mass="53090">MMKSSAPCSLRAHVAINLISVACTLLLRRVSHTHPRVLHTHTRLILLFIPHFHVLSSHVDCSMISISSPNRHSPPPSIYCLATDSRLFNVDLARLWHRRLGHPGLGALDQMIKDNPELRMFQKRHIKELLCETCAYAKSKRAPFKSAAVFRAQTPLVLVHTDIWGPCPIPSAGGSLYFILFVDDFSRFTWAYPVARRTDLYKTYKTFRTDAMSIFKSDISALHHAAPADIGTLQSDNVKEYEKLQRKITPKYNTRMTFSNAYSPAQNEVAERRIGIIVQKLRAMLIDDNLPKFLWSAALEYACWLVNISPSRANDGKTPYYKVFGTHPSLCYIKAFGCTAYVHIQKAAQPTKLDGRSLKAMFIGIPSNRKGYTLMHLHSHERIYSRDVEFIESEFPAINTIEAAALYRRRASSDPSFHPTIEPNAPLPPLLNIIRGSRPNMIVFSNQTSDPIVHSAVSSASAPNAQSSAAPSA</sequence>
<keyword evidence="13" id="KW-1185">Reference proteome</keyword>
<dbReference type="InterPro" id="IPR036397">
    <property type="entry name" value="RNaseH_sf"/>
</dbReference>
<dbReference type="GO" id="GO:0006310">
    <property type="term" value="P:DNA recombination"/>
    <property type="evidence" value="ECO:0007669"/>
    <property type="project" value="UniProtKB-KW"/>
</dbReference>
<keyword evidence="6" id="KW-0229">DNA integration</keyword>
<evidence type="ECO:0000313" key="11">
    <source>
        <dbReference type="EMBL" id="KAF0692296.1"/>
    </source>
</evidence>
<dbReference type="GO" id="GO:0004519">
    <property type="term" value="F:endonuclease activity"/>
    <property type="evidence" value="ECO:0007669"/>
    <property type="project" value="UniProtKB-KW"/>
</dbReference>
<dbReference type="EMBL" id="VJMH01005905">
    <property type="protein sequence ID" value="KAF0692296.1"/>
    <property type="molecule type" value="Genomic_DNA"/>
</dbReference>
<name>A0A485L6Q6_9STRA</name>
<dbReference type="InterPro" id="IPR039537">
    <property type="entry name" value="Retrotran_Ty1/copia-like"/>
</dbReference>
<dbReference type="OrthoDB" id="120229at2759"/>
<protein>
    <submittedName>
        <fullName evidence="12">Aste57867_16618 protein</fullName>
    </submittedName>
</protein>
<evidence type="ECO:0000256" key="4">
    <source>
        <dbReference type="ARBA" id="ARBA00022801"/>
    </source>
</evidence>
<dbReference type="EMBL" id="CAADRA010005926">
    <property type="protein sequence ID" value="VFT93389.1"/>
    <property type="molecule type" value="Genomic_DNA"/>
</dbReference>
<accession>A0A485L6Q6</accession>
<dbReference type="GO" id="GO:0016787">
    <property type="term" value="F:hydrolase activity"/>
    <property type="evidence" value="ECO:0007669"/>
    <property type="project" value="UniProtKB-KW"/>
</dbReference>
<evidence type="ECO:0000259" key="10">
    <source>
        <dbReference type="PROSITE" id="PS50994"/>
    </source>
</evidence>
<reference evidence="11" key="2">
    <citation type="submission" date="2019-06" db="EMBL/GenBank/DDBJ databases">
        <title>Genomics analysis of Aphanomyces spp. identifies a new class of oomycete effector associated with host adaptation.</title>
        <authorList>
            <person name="Gaulin E."/>
        </authorList>
    </citation>
    <scope>NUCLEOTIDE SEQUENCE</scope>
    <source>
        <strain evidence="11">CBS 578.67</strain>
    </source>
</reference>
<dbReference type="InterPro" id="IPR057670">
    <property type="entry name" value="SH3_retrovirus"/>
</dbReference>
<proteinExistence type="predicted"/>
<dbReference type="SUPFAM" id="SSF53098">
    <property type="entry name" value="Ribonuclease H-like"/>
    <property type="match status" value="1"/>
</dbReference>
<keyword evidence="3" id="KW-0255">Endonuclease</keyword>